<proteinExistence type="predicted"/>
<dbReference type="InterPro" id="IPR008929">
    <property type="entry name" value="Chondroitin_lyas"/>
</dbReference>
<evidence type="ECO:0000256" key="2">
    <source>
        <dbReference type="ARBA" id="ARBA00023239"/>
    </source>
</evidence>
<keyword evidence="2" id="KW-0456">Lyase</keyword>
<keyword evidence="3" id="KW-1133">Transmembrane helix</keyword>
<sequence>MLTENTAKANETIHDYLTSMYPQQIAQDGNQPSEMGPSAHGHRLSFNLEGMITLAKIGDEIGVDIWHRKTDQGATLLTAVQYLLSHNLGAGSEVWHLAAAVRAKYGSDVFLNIKVMVSASNRNPGLQSLSNDHPPIEAFNAWPSAKKPANPSEMNIRQHISNTGHNRGIGPKAYRGAAVSLPMACFHNIVIGLITVFSMIV</sequence>
<accession>A0AAD5EDH2</accession>
<protein>
    <recommendedName>
        <fullName evidence="4">Alginate lyase domain-containing protein</fullName>
    </recommendedName>
</protein>
<dbReference type="GO" id="GO:0042597">
    <property type="term" value="C:periplasmic space"/>
    <property type="evidence" value="ECO:0007669"/>
    <property type="project" value="InterPro"/>
</dbReference>
<keyword evidence="3" id="KW-0812">Transmembrane</keyword>
<reference evidence="5" key="1">
    <citation type="submission" date="2021-06" db="EMBL/GenBank/DDBJ databases">
        <authorList>
            <consortium name="DOE Joint Genome Institute"/>
            <person name="Mondo S.J."/>
            <person name="Amses K.R."/>
            <person name="Simmons D.R."/>
            <person name="Longcore J.E."/>
            <person name="Seto K."/>
            <person name="Alves G.H."/>
            <person name="Bonds A.E."/>
            <person name="Quandt C.A."/>
            <person name="Davis W.J."/>
            <person name="Chang Y."/>
            <person name="Letcher P.M."/>
            <person name="Powell M.J."/>
            <person name="Kuo A."/>
            <person name="Labutti K."/>
            <person name="Pangilinan J."/>
            <person name="Andreopoulos W."/>
            <person name="Tritt A."/>
            <person name="Riley R."/>
            <person name="Hundley H."/>
            <person name="Johnson J."/>
            <person name="Lipzen A."/>
            <person name="Barry K."/>
            <person name="Berbee M.L."/>
            <person name="Buchler N.E."/>
            <person name="Grigoriev I.V."/>
            <person name="Spatafora J.W."/>
            <person name="Stajich J.E."/>
            <person name="James T.Y."/>
        </authorList>
    </citation>
    <scope>NUCLEOTIDE SEQUENCE</scope>
    <source>
        <strain evidence="5">AG</strain>
    </source>
</reference>
<dbReference type="GO" id="GO:0016829">
    <property type="term" value="F:lyase activity"/>
    <property type="evidence" value="ECO:0007669"/>
    <property type="project" value="UniProtKB-KW"/>
</dbReference>
<dbReference type="Gene3D" id="1.50.10.100">
    <property type="entry name" value="Chondroitin AC/alginate lyase"/>
    <property type="match status" value="1"/>
</dbReference>
<dbReference type="RefSeq" id="XP_051446712.1">
    <property type="nucleotide sequence ID" value="XM_051587312.1"/>
</dbReference>
<reference evidence="5" key="2">
    <citation type="journal article" date="2022" name="Proc. Natl. Acad. Sci. U.S.A.">
        <title>Diploid-dominant life cycles characterize the early evolution of Fungi.</title>
        <authorList>
            <person name="Amses K.R."/>
            <person name="Simmons D.R."/>
            <person name="Longcore J.E."/>
            <person name="Mondo S.J."/>
            <person name="Seto K."/>
            <person name="Jeronimo G.H."/>
            <person name="Bonds A.E."/>
            <person name="Quandt C.A."/>
            <person name="Davis W.J."/>
            <person name="Chang Y."/>
            <person name="Federici B.A."/>
            <person name="Kuo A."/>
            <person name="LaButti K."/>
            <person name="Pangilinan J."/>
            <person name="Andreopoulos W."/>
            <person name="Tritt A."/>
            <person name="Riley R."/>
            <person name="Hundley H."/>
            <person name="Johnson J."/>
            <person name="Lipzen A."/>
            <person name="Barry K."/>
            <person name="Lang B.F."/>
            <person name="Cuomo C.A."/>
            <person name="Buchler N.E."/>
            <person name="Grigoriev I.V."/>
            <person name="Spatafora J.W."/>
            <person name="Stajich J.E."/>
            <person name="James T.Y."/>
        </authorList>
    </citation>
    <scope>NUCLEOTIDE SEQUENCE</scope>
    <source>
        <strain evidence="5">AG</strain>
    </source>
</reference>
<keyword evidence="6" id="KW-1185">Reference proteome</keyword>
<feature type="transmembrane region" description="Helical" evidence="3">
    <location>
        <begin position="177"/>
        <end position="200"/>
    </location>
</feature>
<organism evidence="5 6">
    <name type="scientific">Umbelopsis ramanniana AG</name>
    <dbReference type="NCBI Taxonomy" id="1314678"/>
    <lineage>
        <taxon>Eukaryota</taxon>
        <taxon>Fungi</taxon>
        <taxon>Fungi incertae sedis</taxon>
        <taxon>Mucoromycota</taxon>
        <taxon>Mucoromycotina</taxon>
        <taxon>Umbelopsidomycetes</taxon>
        <taxon>Umbelopsidales</taxon>
        <taxon>Umbelopsidaceae</taxon>
        <taxon>Umbelopsis</taxon>
    </lineage>
</organism>
<comment type="caution">
    <text evidence="5">The sequence shown here is derived from an EMBL/GenBank/DDBJ whole genome shotgun (WGS) entry which is preliminary data.</text>
</comment>
<evidence type="ECO:0000256" key="3">
    <source>
        <dbReference type="SAM" id="Phobius"/>
    </source>
</evidence>
<dbReference type="EMBL" id="MU620904">
    <property type="protein sequence ID" value="KAI8581708.1"/>
    <property type="molecule type" value="Genomic_DNA"/>
</dbReference>
<evidence type="ECO:0000259" key="4">
    <source>
        <dbReference type="Pfam" id="PF05426"/>
    </source>
</evidence>
<keyword evidence="3" id="KW-0472">Membrane</keyword>
<dbReference type="InterPro" id="IPR008397">
    <property type="entry name" value="Alginate_lyase_dom"/>
</dbReference>
<feature type="domain" description="Alginate lyase" evidence="4">
    <location>
        <begin position="2"/>
        <end position="86"/>
    </location>
</feature>
<evidence type="ECO:0000313" key="5">
    <source>
        <dbReference type="EMBL" id="KAI8581708.1"/>
    </source>
</evidence>
<evidence type="ECO:0000256" key="1">
    <source>
        <dbReference type="ARBA" id="ARBA00022729"/>
    </source>
</evidence>
<dbReference type="Pfam" id="PF05426">
    <property type="entry name" value="Alginate_lyase"/>
    <property type="match status" value="1"/>
</dbReference>
<dbReference type="AlphaFoldDB" id="A0AAD5EDH2"/>
<keyword evidence="1" id="KW-0732">Signal</keyword>
<evidence type="ECO:0000313" key="6">
    <source>
        <dbReference type="Proteomes" id="UP001206595"/>
    </source>
</evidence>
<gene>
    <name evidence="5" type="ORF">K450DRAFT_230817</name>
</gene>
<dbReference type="Proteomes" id="UP001206595">
    <property type="component" value="Unassembled WGS sequence"/>
</dbReference>
<name>A0AAD5EDH2_UMBRA</name>
<dbReference type="SUPFAM" id="SSF48230">
    <property type="entry name" value="Chondroitin AC/alginate lyase"/>
    <property type="match status" value="1"/>
</dbReference>
<dbReference type="GeneID" id="75912657"/>